<dbReference type="Proteomes" id="UP000677228">
    <property type="component" value="Unassembled WGS sequence"/>
</dbReference>
<sequence>MLSTLLLFGLLGLVSSQDSTSTSSRSIVIHQVEVGTSSIGRIKYEDGEVILYPNQRKPTDIFFTPFPRVDPSNSECQENILSSHVELSLSVELYTPQLVAVERQVEITTEHITETTMFNRIRSQFPRSDMVTLTGDDFKQLLSEVTDKITMKLRVQEGFDSQLQDPITLDRVLERQLQFKQVRTFGVFVHLEKVEDQQWDSLYWTRDLTRPDRLAKVINTIVRKNATDTNHFLYDSQVAKNSHKLGVTQHDIDRVEQLDKLLATHAHRKLSSESRTGHSGGGVGLDVIGLFTIRGGGGTRVGTRRQIPTKLHGSSGRNQEEHVGQCRKNPTKFHRSSGRNQGTDVATRRQSPAKLH</sequence>
<dbReference type="EMBL" id="CAJOBA010009420">
    <property type="protein sequence ID" value="CAF3850868.1"/>
    <property type="molecule type" value="Genomic_DNA"/>
</dbReference>
<feature type="compositionally biased region" description="Polar residues" evidence="1">
    <location>
        <begin position="338"/>
        <end position="350"/>
    </location>
</feature>
<feature type="region of interest" description="Disordered" evidence="1">
    <location>
        <begin position="298"/>
        <end position="356"/>
    </location>
</feature>
<name>A0A8S2E9V8_9BILA</name>
<dbReference type="AlphaFoldDB" id="A0A8S2E9V8"/>
<comment type="caution">
    <text evidence="3">The sequence shown here is derived from an EMBL/GenBank/DDBJ whole genome shotgun (WGS) entry which is preliminary data.</text>
</comment>
<dbReference type="Proteomes" id="UP000682733">
    <property type="component" value="Unassembled WGS sequence"/>
</dbReference>
<feature type="signal peptide" evidence="2">
    <location>
        <begin position="1"/>
        <end position="16"/>
    </location>
</feature>
<evidence type="ECO:0000313" key="3">
    <source>
        <dbReference type="EMBL" id="CAF1089139.1"/>
    </source>
</evidence>
<proteinExistence type="predicted"/>
<evidence type="ECO:0000313" key="4">
    <source>
        <dbReference type="EMBL" id="CAF3850868.1"/>
    </source>
</evidence>
<evidence type="ECO:0000256" key="1">
    <source>
        <dbReference type="SAM" id="MobiDB-lite"/>
    </source>
</evidence>
<gene>
    <name evidence="3" type="ORF">OVA965_LOCUS18727</name>
    <name evidence="4" type="ORF">TMI583_LOCUS18739</name>
</gene>
<protein>
    <submittedName>
        <fullName evidence="3">Uncharacterized protein</fullName>
    </submittedName>
</protein>
<reference evidence="3" key="1">
    <citation type="submission" date="2021-02" db="EMBL/GenBank/DDBJ databases">
        <authorList>
            <person name="Nowell W R."/>
        </authorList>
    </citation>
    <scope>NUCLEOTIDE SEQUENCE</scope>
</reference>
<keyword evidence="2" id="KW-0732">Signal</keyword>
<evidence type="ECO:0000313" key="5">
    <source>
        <dbReference type="Proteomes" id="UP000677228"/>
    </source>
</evidence>
<evidence type="ECO:0000256" key="2">
    <source>
        <dbReference type="SAM" id="SignalP"/>
    </source>
</evidence>
<organism evidence="3 5">
    <name type="scientific">Didymodactylos carnosus</name>
    <dbReference type="NCBI Taxonomy" id="1234261"/>
    <lineage>
        <taxon>Eukaryota</taxon>
        <taxon>Metazoa</taxon>
        <taxon>Spiralia</taxon>
        <taxon>Gnathifera</taxon>
        <taxon>Rotifera</taxon>
        <taxon>Eurotatoria</taxon>
        <taxon>Bdelloidea</taxon>
        <taxon>Philodinida</taxon>
        <taxon>Philodinidae</taxon>
        <taxon>Didymodactylos</taxon>
    </lineage>
</organism>
<feature type="chain" id="PRO_5036434518" evidence="2">
    <location>
        <begin position="17"/>
        <end position="356"/>
    </location>
</feature>
<dbReference type="EMBL" id="CAJNOK010009404">
    <property type="protein sequence ID" value="CAF1089139.1"/>
    <property type="molecule type" value="Genomic_DNA"/>
</dbReference>
<accession>A0A8S2E9V8</accession>